<comment type="caution">
    <text evidence="1">The sequence shown here is derived from an EMBL/GenBank/DDBJ whole genome shotgun (WGS) entry which is preliminary data.</text>
</comment>
<dbReference type="EMBL" id="CAVMJV010000041">
    <property type="protein sequence ID" value="CAK5080377.1"/>
    <property type="molecule type" value="Genomic_DNA"/>
</dbReference>
<accession>A0ACB0ZPQ9</accession>
<proteinExistence type="predicted"/>
<organism evidence="1 2">
    <name type="scientific">Meloidogyne enterolobii</name>
    <name type="common">Root-knot nematode worm</name>
    <name type="synonym">Meloidogyne mayaguensis</name>
    <dbReference type="NCBI Taxonomy" id="390850"/>
    <lineage>
        <taxon>Eukaryota</taxon>
        <taxon>Metazoa</taxon>
        <taxon>Ecdysozoa</taxon>
        <taxon>Nematoda</taxon>
        <taxon>Chromadorea</taxon>
        <taxon>Rhabditida</taxon>
        <taxon>Tylenchina</taxon>
        <taxon>Tylenchomorpha</taxon>
        <taxon>Tylenchoidea</taxon>
        <taxon>Meloidogynidae</taxon>
        <taxon>Meloidogyninae</taxon>
        <taxon>Meloidogyne</taxon>
    </lineage>
</organism>
<sequence length="630" mass="73774">MLYTRELQALREHEEALKDELAARQEEFQDKLIELQHYSKQAKEEVVNCRKEVVQLEEKLKEKAAEIQRLAKELSAARRQTEDSFRRLSEARSEAEQNQGLLEEQREQLEQRNALLKNAEELRAKLEQTIGELRKEVIALGNRVDLLEIERDGLRAQAESQTELHESQLTALEAMLESVTREKEECAERCEETLQKERAEAEERESTLRGEFSTKLSELEEQYNGLREHVEREEDGEFGPENEKLWEEVELLRAEKTDLEEKIEKQQIDNKELSRVINSIEGKLKVENEEEEEAEEEIEMDKLLEKLYELERSVEGIVKEKERAEARLEQLQEGDVNAGWKRADELTKELEEEKKKLAEVEKRLEIELNSKSEVERVDLLEKELANIKEQLEEEREKSERELRRLESQHALALELKIGALNREHERTVEFIQQREQELARKLELINDNDKSEKILEEHECQTELLDEKIFEEKEQKMITNKEALNREKELIEVIKQLQAELSEAYNKQACNCCFNKKELRSQSIANTSEHLAFCQKATGARLTVEELSQRKDCCQRHEHWRCSSSNSGRGIAGRMEAIAPQELTPEHSQHRLHSPIGNVHHRISPSHQLFFGKGSSPSSEKAEKRPAWKF</sequence>
<dbReference type="Proteomes" id="UP001497535">
    <property type="component" value="Unassembled WGS sequence"/>
</dbReference>
<keyword evidence="2" id="KW-1185">Reference proteome</keyword>
<evidence type="ECO:0000313" key="2">
    <source>
        <dbReference type="Proteomes" id="UP001497535"/>
    </source>
</evidence>
<protein>
    <submittedName>
        <fullName evidence="1">Uncharacterized protein</fullName>
    </submittedName>
</protein>
<reference evidence="1" key="1">
    <citation type="submission" date="2023-11" db="EMBL/GenBank/DDBJ databases">
        <authorList>
            <person name="Poullet M."/>
        </authorList>
    </citation>
    <scope>NUCLEOTIDE SEQUENCE</scope>
    <source>
        <strain evidence="1">E1834</strain>
    </source>
</reference>
<name>A0ACB0ZPQ9_MELEN</name>
<evidence type="ECO:0000313" key="1">
    <source>
        <dbReference type="EMBL" id="CAK5080377.1"/>
    </source>
</evidence>
<gene>
    <name evidence="1" type="ORF">MENTE1834_LOCUS27544</name>
</gene>